<proteinExistence type="predicted"/>
<protein>
    <submittedName>
        <fullName evidence="2">Uncharacterized protein</fullName>
    </submittedName>
</protein>
<feature type="compositionally biased region" description="Basic and acidic residues" evidence="1">
    <location>
        <begin position="35"/>
        <end position="45"/>
    </location>
</feature>
<gene>
    <name evidence="2" type="ORF">WN944_009311</name>
</gene>
<organism evidence="2 3">
    <name type="scientific">Citrus x changshan-huyou</name>
    <dbReference type="NCBI Taxonomy" id="2935761"/>
    <lineage>
        <taxon>Eukaryota</taxon>
        <taxon>Viridiplantae</taxon>
        <taxon>Streptophyta</taxon>
        <taxon>Embryophyta</taxon>
        <taxon>Tracheophyta</taxon>
        <taxon>Spermatophyta</taxon>
        <taxon>Magnoliopsida</taxon>
        <taxon>eudicotyledons</taxon>
        <taxon>Gunneridae</taxon>
        <taxon>Pentapetalae</taxon>
        <taxon>rosids</taxon>
        <taxon>malvids</taxon>
        <taxon>Sapindales</taxon>
        <taxon>Rutaceae</taxon>
        <taxon>Aurantioideae</taxon>
        <taxon>Citrus</taxon>
    </lineage>
</organism>
<name>A0AAP0QW39_9ROSI</name>
<comment type="caution">
    <text evidence="2">The sequence shown here is derived from an EMBL/GenBank/DDBJ whole genome shotgun (WGS) entry which is preliminary data.</text>
</comment>
<dbReference type="EMBL" id="JBCGBO010000002">
    <property type="protein sequence ID" value="KAK9220887.1"/>
    <property type="molecule type" value="Genomic_DNA"/>
</dbReference>
<feature type="compositionally biased region" description="Low complexity" evidence="1">
    <location>
        <begin position="46"/>
        <end position="57"/>
    </location>
</feature>
<evidence type="ECO:0000313" key="3">
    <source>
        <dbReference type="Proteomes" id="UP001428341"/>
    </source>
</evidence>
<evidence type="ECO:0000256" key="1">
    <source>
        <dbReference type="SAM" id="MobiDB-lite"/>
    </source>
</evidence>
<keyword evidence="3" id="KW-1185">Reference proteome</keyword>
<sequence length="95" mass="10106">MKPAVVTAASCCQFVLIVEDFLSSGFTKSQSESQKQAEDEFDKGRSSTGTGSSPGSAGVWGRDRCHQHPTLSTTTASAVPHHLPLNLELELCSLL</sequence>
<dbReference type="Proteomes" id="UP001428341">
    <property type="component" value="Unassembled WGS sequence"/>
</dbReference>
<dbReference type="AlphaFoldDB" id="A0AAP0QW39"/>
<reference evidence="2 3" key="1">
    <citation type="submission" date="2024-05" db="EMBL/GenBank/DDBJ databases">
        <title>Haplotype-resolved chromosome-level genome assembly of Huyou (Citrus changshanensis).</title>
        <authorList>
            <person name="Miao C."/>
            <person name="Chen W."/>
            <person name="Wu Y."/>
            <person name="Wang L."/>
            <person name="Zhao S."/>
            <person name="Grierson D."/>
            <person name="Xu C."/>
            <person name="Chen K."/>
        </authorList>
    </citation>
    <scope>NUCLEOTIDE SEQUENCE [LARGE SCALE GENOMIC DNA]</scope>
    <source>
        <strain evidence="2">01-14</strain>
        <tissue evidence="2">Leaf</tissue>
    </source>
</reference>
<feature type="region of interest" description="Disordered" evidence="1">
    <location>
        <begin position="28"/>
        <end position="77"/>
    </location>
</feature>
<evidence type="ECO:0000313" key="2">
    <source>
        <dbReference type="EMBL" id="KAK9220887.1"/>
    </source>
</evidence>
<accession>A0AAP0QW39</accession>